<evidence type="ECO:0000313" key="3">
    <source>
        <dbReference type="EMBL" id="SLM48552.1"/>
    </source>
</evidence>
<organism evidence="3 4">
    <name type="scientific">Nitrospira japonica</name>
    <dbReference type="NCBI Taxonomy" id="1325564"/>
    <lineage>
        <taxon>Bacteria</taxon>
        <taxon>Pseudomonadati</taxon>
        <taxon>Nitrospirota</taxon>
        <taxon>Nitrospiria</taxon>
        <taxon>Nitrospirales</taxon>
        <taxon>Nitrospiraceae</taxon>
        <taxon>Nitrospira</taxon>
    </lineage>
</organism>
<gene>
    <name evidence="3" type="ORF">NSJP_2380</name>
</gene>
<sequence length="306" mass="33135">MGLPSSFLRNAAVVSILSLAACATSSELDLMLQESDRGTVVLERITDRSFQAAHPIKLPAGTVARVLRGVLVRDDQGFLQDIGVRKADALQAFSEEDVAYLAPLITDGLSRAASDQQVGFTVNQQGPPVYSQRVGAAVGSSEPPLRLAPPETTAGSIYAYGRSLYVTLTQYRYRVERPDTINMPNRRVPDRTGLLNHTVMFIPESAKRDDKYRTALSTDTTLVIDYELLAGLPLDAGREIVRQPPPAAPAPASAQGAPAKVGDTNKKDPELEALRKELEDIKRQLADQDTRRQPAPPKPSGTPKSP</sequence>
<feature type="compositionally biased region" description="Low complexity" evidence="1">
    <location>
        <begin position="250"/>
        <end position="259"/>
    </location>
</feature>
<accession>A0A1W1I6B7</accession>
<dbReference type="OrthoDB" id="9796207at2"/>
<name>A0A1W1I6B7_9BACT</name>
<protein>
    <recommendedName>
        <fullName evidence="5">Lipoprotein</fullName>
    </recommendedName>
</protein>
<evidence type="ECO:0008006" key="5">
    <source>
        <dbReference type="Google" id="ProtNLM"/>
    </source>
</evidence>
<keyword evidence="2" id="KW-0732">Signal</keyword>
<feature type="signal peptide" evidence="2">
    <location>
        <begin position="1"/>
        <end position="20"/>
    </location>
</feature>
<keyword evidence="4" id="KW-1185">Reference proteome</keyword>
<proteinExistence type="predicted"/>
<feature type="compositionally biased region" description="Basic and acidic residues" evidence="1">
    <location>
        <begin position="263"/>
        <end position="292"/>
    </location>
</feature>
<reference evidence="3" key="1">
    <citation type="submission" date="2017-03" db="EMBL/GenBank/DDBJ databases">
        <authorList>
            <person name="Afonso C.L."/>
            <person name="Miller P.J."/>
            <person name="Scott M.A."/>
            <person name="Spackman E."/>
            <person name="Goraichik I."/>
            <person name="Dimitrov K.M."/>
            <person name="Suarez D.L."/>
            <person name="Swayne D.E."/>
        </authorList>
    </citation>
    <scope>NUCLEOTIDE SEQUENCE [LARGE SCALE GENOMIC DNA]</scope>
    <source>
        <strain evidence="3">Genome sequencing of Nitrospira japonica strain NJ11</strain>
    </source>
</reference>
<evidence type="ECO:0000256" key="1">
    <source>
        <dbReference type="SAM" id="MobiDB-lite"/>
    </source>
</evidence>
<dbReference type="Proteomes" id="UP000192042">
    <property type="component" value="Chromosome I"/>
</dbReference>
<dbReference type="KEGG" id="nja:NSJP_2380"/>
<dbReference type="AlphaFoldDB" id="A0A1W1I6B7"/>
<feature type="chain" id="PRO_5012912931" description="Lipoprotein" evidence="2">
    <location>
        <begin position="21"/>
        <end position="306"/>
    </location>
</feature>
<feature type="region of interest" description="Disordered" evidence="1">
    <location>
        <begin position="240"/>
        <end position="306"/>
    </location>
</feature>
<dbReference type="STRING" id="1325564.NSJP_2380"/>
<evidence type="ECO:0000313" key="4">
    <source>
        <dbReference type="Proteomes" id="UP000192042"/>
    </source>
</evidence>
<dbReference type="RefSeq" id="WP_080886920.1">
    <property type="nucleotide sequence ID" value="NZ_LT828648.1"/>
</dbReference>
<dbReference type="EMBL" id="LT828648">
    <property type="protein sequence ID" value="SLM48552.1"/>
    <property type="molecule type" value="Genomic_DNA"/>
</dbReference>
<evidence type="ECO:0000256" key="2">
    <source>
        <dbReference type="SAM" id="SignalP"/>
    </source>
</evidence>
<feature type="compositionally biased region" description="Pro residues" evidence="1">
    <location>
        <begin position="294"/>
        <end position="306"/>
    </location>
</feature>